<accession>A0A5A7R3N5</accession>
<gene>
    <name evidence="1" type="ORF">STAS_28313</name>
</gene>
<dbReference type="EMBL" id="BKCP01009404">
    <property type="protein sequence ID" value="GER50974.1"/>
    <property type="molecule type" value="Genomic_DNA"/>
</dbReference>
<keyword evidence="2" id="KW-1185">Reference proteome</keyword>
<dbReference type="Proteomes" id="UP000325081">
    <property type="component" value="Unassembled WGS sequence"/>
</dbReference>
<dbReference type="AlphaFoldDB" id="A0A5A7R3N5"/>
<reference evidence="2" key="1">
    <citation type="journal article" date="2019" name="Curr. Biol.">
        <title>Genome Sequence of Striga asiatica Provides Insight into the Evolution of Plant Parasitism.</title>
        <authorList>
            <person name="Yoshida S."/>
            <person name="Kim S."/>
            <person name="Wafula E.K."/>
            <person name="Tanskanen J."/>
            <person name="Kim Y.M."/>
            <person name="Honaas L."/>
            <person name="Yang Z."/>
            <person name="Spallek T."/>
            <person name="Conn C.E."/>
            <person name="Ichihashi Y."/>
            <person name="Cheong K."/>
            <person name="Cui S."/>
            <person name="Der J.P."/>
            <person name="Gundlach H."/>
            <person name="Jiao Y."/>
            <person name="Hori C."/>
            <person name="Ishida J.K."/>
            <person name="Kasahara H."/>
            <person name="Kiba T."/>
            <person name="Kim M.S."/>
            <person name="Koo N."/>
            <person name="Laohavisit A."/>
            <person name="Lee Y.H."/>
            <person name="Lumba S."/>
            <person name="McCourt P."/>
            <person name="Mortimer J.C."/>
            <person name="Mutuku J.M."/>
            <person name="Nomura T."/>
            <person name="Sasaki-Sekimoto Y."/>
            <person name="Seto Y."/>
            <person name="Wang Y."/>
            <person name="Wakatake T."/>
            <person name="Sakakibara H."/>
            <person name="Demura T."/>
            <person name="Yamaguchi S."/>
            <person name="Yoneyama K."/>
            <person name="Manabe R.I."/>
            <person name="Nelson D.C."/>
            <person name="Schulman A.H."/>
            <person name="Timko M.P."/>
            <person name="dePamphilis C.W."/>
            <person name="Choi D."/>
            <person name="Shirasu K."/>
        </authorList>
    </citation>
    <scope>NUCLEOTIDE SEQUENCE [LARGE SCALE GENOMIC DNA]</scope>
    <source>
        <strain evidence="2">cv. UVA1</strain>
    </source>
</reference>
<proteinExistence type="predicted"/>
<evidence type="ECO:0000313" key="1">
    <source>
        <dbReference type="EMBL" id="GER50974.1"/>
    </source>
</evidence>
<protein>
    <submittedName>
        <fullName evidence="1">Aberrant lateral root formation 4</fullName>
    </submittedName>
</protein>
<evidence type="ECO:0000313" key="2">
    <source>
        <dbReference type="Proteomes" id="UP000325081"/>
    </source>
</evidence>
<comment type="caution">
    <text evidence="1">The sequence shown here is derived from an EMBL/GenBank/DDBJ whole genome shotgun (WGS) entry which is preliminary data.</text>
</comment>
<organism evidence="1 2">
    <name type="scientific">Striga asiatica</name>
    <name type="common">Asiatic witchweed</name>
    <name type="synonym">Buchnera asiatica</name>
    <dbReference type="NCBI Taxonomy" id="4170"/>
    <lineage>
        <taxon>Eukaryota</taxon>
        <taxon>Viridiplantae</taxon>
        <taxon>Streptophyta</taxon>
        <taxon>Embryophyta</taxon>
        <taxon>Tracheophyta</taxon>
        <taxon>Spermatophyta</taxon>
        <taxon>Magnoliopsida</taxon>
        <taxon>eudicotyledons</taxon>
        <taxon>Gunneridae</taxon>
        <taxon>Pentapetalae</taxon>
        <taxon>asterids</taxon>
        <taxon>lamiids</taxon>
        <taxon>Lamiales</taxon>
        <taxon>Orobanchaceae</taxon>
        <taxon>Buchnereae</taxon>
        <taxon>Striga</taxon>
    </lineage>
</organism>
<name>A0A5A7R3N5_STRAF</name>
<sequence>MTELPPKLTDKFIAAENPRNFRSIGCCKHGIGKQGLFSSNQFKDHQVSNPTSIFFSCRMMALGIRNHCLPLHHCQASRSMAGAYVASGLRVYFLRLYNARGSPGFRLLLQIRLLRIEMYEYNVDLSK</sequence>